<evidence type="ECO:0000313" key="3">
    <source>
        <dbReference type="Proteomes" id="UP000784286"/>
    </source>
</evidence>
<organism evidence="2 3">
    <name type="scientific">Candidatus Phocaeicola excrementipullorum</name>
    <dbReference type="NCBI Taxonomy" id="2838731"/>
    <lineage>
        <taxon>Bacteria</taxon>
        <taxon>Pseudomonadati</taxon>
        <taxon>Bacteroidota</taxon>
        <taxon>Bacteroidia</taxon>
        <taxon>Bacteroidales</taxon>
        <taxon>Bacteroidaceae</taxon>
        <taxon>Phocaeicola</taxon>
    </lineage>
</organism>
<accession>A0A948X256</accession>
<reference evidence="2" key="1">
    <citation type="journal article" date="2021" name="PeerJ">
        <title>Extensive microbial diversity within the chicken gut microbiome revealed by metagenomics and culture.</title>
        <authorList>
            <person name="Gilroy R."/>
            <person name="Ravi A."/>
            <person name="Getino M."/>
            <person name="Pursley I."/>
            <person name="Horton D.L."/>
            <person name="Alikhan N.F."/>
            <person name="Baker D."/>
            <person name="Gharbi K."/>
            <person name="Hall N."/>
            <person name="Watson M."/>
            <person name="Adriaenssens E.M."/>
            <person name="Foster-Nyarko E."/>
            <person name="Jarju S."/>
            <person name="Secka A."/>
            <person name="Antonio M."/>
            <person name="Oren A."/>
            <person name="Chaudhuri R.R."/>
            <person name="La Ragione R."/>
            <person name="Hildebrand F."/>
            <person name="Pallen M.J."/>
        </authorList>
    </citation>
    <scope>NUCLEOTIDE SEQUENCE</scope>
    <source>
        <strain evidence="2">8470</strain>
    </source>
</reference>
<evidence type="ECO:0000313" key="2">
    <source>
        <dbReference type="EMBL" id="MBU3857217.1"/>
    </source>
</evidence>
<keyword evidence="1" id="KW-0732">Signal</keyword>
<gene>
    <name evidence="2" type="ORF">H9928_11885</name>
</gene>
<feature type="signal peptide" evidence="1">
    <location>
        <begin position="1"/>
        <end position="18"/>
    </location>
</feature>
<dbReference type="AlphaFoldDB" id="A0A948X256"/>
<dbReference type="PROSITE" id="PS51257">
    <property type="entry name" value="PROKAR_LIPOPROTEIN"/>
    <property type="match status" value="1"/>
</dbReference>
<dbReference type="Pfam" id="PF14900">
    <property type="entry name" value="DUF4493"/>
    <property type="match status" value="1"/>
</dbReference>
<comment type="caution">
    <text evidence="2">The sequence shown here is derived from an EMBL/GenBank/DDBJ whole genome shotgun (WGS) entry which is preliminary data.</text>
</comment>
<sequence length="408" mass="43392">MKRNLIFAFVLLASLVFAACHSEKMDFDLSQTGQVNLAPLKDSERPKLTFNTEPLVSISRAASDLEDYVIGIYTADDALVQEWTYSEMPEVYTLNVGTYKIKAHSPATEGAAFDTPYCEGESGIFAITQDNIVDAGQVNCTLKNVKVTIKYDEKLAALLGDDVKVSVKVGSESLEFAKDETRSGFFHGQATNNAVDVVLTGEVEGENVTITRSYPDIVIGTELIVTYTLVEASTSVDPGTGGIVSVGGLALNAACEKVSIGGMIVPDEDEILDFGNPSVVGQGFNIDETVTDLTQPVVVLLNAPDGLAHVYVQIETTSGSFAAAVEEILSLSFDLAYPGDLAKNLEGLGLPVGEAVIGQQQVVFDVTQFVGLLANEAFAGVHTFNISVVDVNDVEAKAALTIDSRNAE</sequence>
<feature type="chain" id="PRO_5037623644" evidence="1">
    <location>
        <begin position="19"/>
        <end position="408"/>
    </location>
</feature>
<proteinExistence type="predicted"/>
<reference evidence="2" key="2">
    <citation type="submission" date="2021-04" db="EMBL/GenBank/DDBJ databases">
        <authorList>
            <person name="Gilroy R."/>
        </authorList>
    </citation>
    <scope>NUCLEOTIDE SEQUENCE</scope>
    <source>
        <strain evidence="2">8470</strain>
    </source>
</reference>
<dbReference type="InterPro" id="IPR027840">
    <property type="entry name" value="DUF4493"/>
</dbReference>
<name>A0A948X256_9BACT</name>
<evidence type="ECO:0000256" key="1">
    <source>
        <dbReference type="SAM" id="SignalP"/>
    </source>
</evidence>
<protein>
    <submittedName>
        <fullName evidence="2">DUF4493 domain-containing protein</fullName>
    </submittedName>
</protein>
<dbReference type="Proteomes" id="UP000784286">
    <property type="component" value="Unassembled WGS sequence"/>
</dbReference>
<dbReference type="EMBL" id="JAHLFJ010000108">
    <property type="protein sequence ID" value="MBU3857217.1"/>
    <property type="molecule type" value="Genomic_DNA"/>
</dbReference>